<sequence length="206" mass="23669">MPKDWVLGRSESGCMRGDIFFEYICNDFNKWRIENKIKKPVLLLVDGHKSHMKLPLSEFCESNGIILYTLPPRTTHILQPADVSVFRLLKQGWKNTVREFHFESENPWNSAVTEANFCPLFAKVINAFDMPQQIKNGFKKCGLFPLDEEAVDYTKCDNTKLRNQRSSTGITSTEIDIAIKVIQAANLYAKHGIDTNLILRELNDMK</sequence>
<feature type="domain" description="DDE-1" evidence="1">
    <location>
        <begin position="11"/>
        <end position="128"/>
    </location>
</feature>
<dbReference type="GO" id="GO:0003677">
    <property type="term" value="F:DNA binding"/>
    <property type="evidence" value="ECO:0007669"/>
    <property type="project" value="TreeGrafter"/>
</dbReference>
<dbReference type="PANTHER" id="PTHR19303">
    <property type="entry name" value="TRANSPOSON"/>
    <property type="match status" value="1"/>
</dbReference>
<dbReference type="InterPro" id="IPR050863">
    <property type="entry name" value="CenT-Element_Derived"/>
</dbReference>
<gene>
    <name evidence="2" type="ORF">PARMNEM_LOCUS18915</name>
</gene>
<evidence type="ECO:0000259" key="1">
    <source>
        <dbReference type="Pfam" id="PF03184"/>
    </source>
</evidence>
<organism evidence="2 3">
    <name type="scientific">Parnassius mnemosyne</name>
    <name type="common">clouded apollo</name>
    <dbReference type="NCBI Taxonomy" id="213953"/>
    <lineage>
        <taxon>Eukaryota</taxon>
        <taxon>Metazoa</taxon>
        <taxon>Ecdysozoa</taxon>
        <taxon>Arthropoda</taxon>
        <taxon>Hexapoda</taxon>
        <taxon>Insecta</taxon>
        <taxon>Pterygota</taxon>
        <taxon>Neoptera</taxon>
        <taxon>Endopterygota</taxon>
        <taxon>Lepidoptera</taxon>
        <taxon>Glossata</taxon>
        <taxon>Ditrysia</taxon>
        <taxon>Papilionoidea</taxon>
        <taxon>Papilionidae</taxon>
        <taxon>Parnassiinae</taxon>
        <taxon>Parnassini</taxon>
        <taxon>Parnassius</taxon>
        <taxon>Driopa</taxon>
    </lineage>
</organism>
<dbReference type="Proteomes" id="UP001314205">
    <property type="component" value="Unassembled WGS sequence"/>
</dbReference>
<dbReference type="PANTHER" id="PTHR19303:SF74">
    <property type="entry name" value="POGO TRANSPOSABLE ELEMENT WITH KRAB DOMAIN"/>
    <property type="match status" value="1"/>
</dbReference>
<dbReference type="EMBL" id="CAVLGL010000115">
    <property type="protein sequence ID" value="CAK1600118.1"/>
    <property type="molecule type" value="Genomic_DNA"/>
</dbReference>
<protein>
    <recommendedName>
        <fullName evidence="1">DDE-1 domain-containing protein</fullName>
    </recommendedName>
</protein>
<dbReference type="AlphaFoldDB" id="A0AAV1LXF5"/>
<evidence type="ECO:0000313" key="2">
    <source>
        <dbReference type="EMBL" id="CAK1600118.1"/>
    </source>
</evidence>
<proteinExistence type="predicted"/>
<accession>A0AAV1LXF5</accession>
<dbReference type="InterPro" id="IPR004875">
    <property type="entry name" value="DDE_SF_endonuclease_dom"/>
</dbReference>
<comment type="caution">
    <text evidence="2">The sequence shown here is derived from an EMBL/GenBank/DDBJ whole genome shotgun (WGS) entry which is preliminary data.</text>
</comment>
<dbReference type="GO" id="GO:0005634">
    <property type="term" value="C:nucleus"/>
    <property type="evidence" value="ECO:0007669"/>
    <property type="project" value="TreeGrafter"/>
</dbReference>
<dbReference type="Pfam" id="PF03184">
    <property type="entry name" value="DDE_1"/>
    <property type="match status" value="1"/>
</dbReference>
<evidence type="ECO:0000313" key="3">
    <source>
        <dbReference type="Proteomes" id="UP001314205"/>
    </source>
</evidence>
<name>A0AAV1LXF5_9NEOP</name>
<keyword evidence="3" id="KW-1185">Reference proteome</keyword>
<reference evidence="2 3" key="1">
    <citation type="submission" date="2023-11" db="EMBL/GenBank/DDBJ databases">
        <authorList>
            <person name="Hedman E."/>
            <person name="Englund M."/>
            <person name="Stromberg M."/>
            <person name="Nyberg Akerstrom W."/>
            <person name="Nylinder S."/>
            <person name="Jareborg N."/>
            <person name="Kallberg Y."/>
            <person name="Kronander E."/>
        </authorList>
    </citation>
    <scope>NUCLEOTIDE SEQUENCE [LARGE SCALE GENOMIC DNA]</scope>
</reference>